<keyword evidence="1" id="KW-0472">Membrane</keyword>
<feature type="transmembrane region" description="Helical" evidence="1">
    <location>
        <begin position="46"/>
        <end position="66"/>
    </location>
</feature>
<evidence type="ECO:0000313" key="3">
    <source>
        <dbReference type="Proteomes" id="UP000658127"/>
    </source>
</evidence>
<comment type="caution">
    <text evidence="2">The sequence shown here is derived from an EMBL/GenBank/DDBJ whole genome shotgun (WGS) entry which is preliminary data.</text>
</comment>
<keyword evidence="3" id="KW-1185">Reference proteome</keyword>
<protein>
    <submittedName>
        <fullName evidence="2">Uncharacterized protein</fullName>
    </submittedName>
</protein>
<keyword evidence="1" id="KW-1133">Transmembrane helix</keyword>
<reference evidence="3" key="1">
    <citation type="journal article" date="2019" name="Int. J. Syst. Evol. Microbiol.">
        <title>The Global Catalogue of Microorganisms (GCM) 10K type strain sequencing project: providing services to taxonomists for standard genome sequencing and annotation.</title>
        <authorList>
            <consortium name="The Broad Institute Genomics Platform"/>
            <consortium name="The Broad Institute Genome Sequencing Center for Infectious Disease"/>
            <person name="Wu L."/>
            <person name="Ma J."/>
        </authorList>
    </citation>
    <scope>NUCLEOTIDE SEQUENCE [LARGE SCALE GENOMIC DNA]</scope>
    <source>
        <strain evidence="3">CGMCC 4.7329</strain>
    </source>
</reference>
<evidence type="ECO:0000313" key="2">
    <source>
        <dbReference type="EMBL" id="GGN94195.1"/>
    </source>
</evidence>
<sequence length="106" mass="12350">MRLVDPEERQRLLSMAVNAEVSNGAQIEEMTQSSAVLLKMKQVNHVLHLLLTVFTCFLWAIVWILVSASVQPQRFRLAVDEFGIVHRSDVPRWDPHDGLWWRDQRS</sequence>
<evidence type="ECO:0000256" key="1">
    <source>
        <dbReference type="SAM" id="Phobius"/>
    </source>
</evidence>
<dbReference type="EMBL" id="BMNE01000008">
    <property type="protein sequence ID" value="GGN94195.1"/>
    <property type="molecule type" value="Genomic_DNA"/>
</dbReference>
<name>A0ABQ2KUZ8_9NOCA</name>
<dbReference type="Proteomes" id="UP000658127">
    <property type="component" value="Unassembled WGS sequence"/>
</dbReference>
<proteinExistence type="predicted"/>
<gene>
    <name evidence="2" type="ORF">GCM10011610_56870</name>
</gene>
<accession>A0ABQ2KUZ8</accession>
<keyword evidence="1" id="KW-0812">Transmembrane</keyword>
<organism evidence="2 3">
    <name type="scientific">Nocardia rhizosphaerihabitans</name>
    <dbReference type="NCBI Taxonomy" id="1691570"/>
    <lineage>
        <taxon>Bacteria</taxon>
        <taxon>Bacillati</taxon>
        <taxon>Actinomycetota</taxon>
        <taxon>Actinomycetes</taxon>
        <taxon>Mycobacteriales</taxon>
        <taxon>Nocardiaceae</taxon>
        <taxon>Nocardia</taxon>
    </lineage>
</organism>